<dbReference type="InterPro" id="IPR001199">
    <property type="entry name" value="Cyt_B5-like_heme/steroid-bd"/>
</dbReference>
<dbReference type="SMART" id="SM01117">
    <property type="entry name" value="Cyt-b5"/>
    <property type="match status" value="1"/>
</dbReference>
<keyword evidence="8 11" id="KW-0472">Membrane</keyword>
<keyword evidence="7 11" id="KW-1133">Transmembrane helix</keyword>
<feature type="transmembrane region" description="Helical" evidence="11">
    <location>
        <begin position="135"/>
        <end position="155"/>
    </location>
</feature>
<sequence>MSDEHYIFHDESLLRTSSYAGAYIQRTGSLVRPERNQFDDPSNPHHYYAQKTKETRVSVNPSSTGIQPNTDIFPSDIISKEGQVLKPKIAQRREADPLSLWQFYCYMITFWAPSPLLDLFGMPKKERQFAWREKVALISVILYCGVFVVYLTFGFTNSVCNTEQPRIRNNEVGNEFLIINGKAFNLLFSSHPAAAGIGAGTNILYEPISAAGKVGSFLFQNVNGNCRGLIRPRQNCTIPHVGDDIAWYFPCKLISQDGSTAPDFSANEFYSGWGCHTSLAARESYYELKATADVYFTWEDIKNSTRNLVVYNDEVLDLDLLNWIQVDDLEIPGAFDDLKNGGLRGYDISVILSNSHEKQLARCLSELVKVGVIDSDTVGCIASEVVLYISLIFILSVVAIKFLVSCYFHWCVARKQGACPVDNKTLVKMVNDIEDWSENINTQGPIREVTAPLPGTYRNDGVPPQLRNRLSRSDLRGIAGYDETMVEKLKSFGVTTMTIQSVLKDCNEKPLYGPKTSTSSNVLHLNPFSDDLFSQRPVESLETSILHPNMIPQPSPDYTPFGYPLIHGICFVTCYSENEEGLRTTLDSLATTTYPNSHKLLMVLCDGLIKGHGNSKSTPEIALDMMEEFVVPPDRVEAHSYVAVAYGTKRHNMAKVYSGFYKYDNNTVPPEKQQKVPMICIVKCGTPDERLGPKPGNRGKRDSQVILMSFLQKVTFDERMTRLEFEILKNIWQTTGLMSEFYEYVLMVDADTKVFPDSLTHMVAELVKDPKVMGLCGETKIANKKQSWITAIQVFEYYISHHQAKAFESIFGSVTCLPGCFSIYRIKCPKGSEGFWVPILCNPDIVERYSDNVTNNLHKKNLLLLGEDRYLSSLMLKTFPKRKQIFVPKAACKTIVPDQFGVLLSQRRRWINSTVHNLMELVLINDLCGTFCFSMQFVIVIELIGTVVLPLAICLTIYVLIFAIVAKPAPVITLALLAVILGLPGVLIVVTASRWSYLMWMALYLIALPIWNFVLPTYSFWKFDDFSWGDTRQVAGGDKGNHYDGEGDFDGSQIQMKTWREYERIERMDRANKIESVDEIGESESGGLGVMKHIKQYLNAPKVFPPIEEGYVYEGGKHIQGTSSNNSGTSGTGIVLQAIEQSVDDFDDIF</sequence>
<evidence type="ECO:0000256" key="10">
    <source>
        <dbReference type="ARBA" id="ARBA00049510"/>
    </source>
</evidence>
<dbReference type="Pfam" id="PF22997">
    <property type="entry name" value="CHS4"/>
    <property type="match status" value="1"/>
</dbReference>
<evidence type="ECO:0000313" key="13">
    <source>
        <dbReference type="EMBL" id="AMD22063.1"/>
    </source>
</evidence>
<feature type="transmembrane region" description="Helical" evidence="11">
    <location>
        <begin position="385"/>
        <end position="408"/>
    </location>
</feature>
<dbReference type="Gene3D" id="3.90.550.10">
    <property type="entry name" value="Spore Coat Polysaccharide Biosynthesis Protein SpsA, Chain A"/>
    <property type="match status" value="1"/>
</dbReference>
<dbReference type="PANTHER" id="PTHR22914:SF16">
    <property type="entry name" value="CHITIN SYNTHASE 3"/>
    <property type="match status" value="1"/>
</dbReference>
<keyword evidence="6 11" id="KW-0812">Transmembrane</keyword>
<evidence type="ECO:0000256" key="4">
    <source>
        <dbReference type="ARBA" id="ARBA00022676"/>
    </source>
</evidence>
<dbReference type="InterPro" id="IPR054295">
    <property type="entry name" value="CHS4-like_dom"/>
</dbReference>
<keyword evidence="3" id="KW-1003">Cell membrane</keyword>
<name>A0A109V059_9SACH</name>
<dbReference type="GO" id="GO:0004100">
    <property type="term" value="F:chitin synthase activity"/>
    <property type="evidence" value="ECO:0007669"/>
    <property type="project" value="UniProtKB-EC"/>
</dbReference>
<accession>A0A109V059</accession>
<evidence type="ECO:0000256" key="5">
    <source>
        <dbReference type="ARBA" id="ARBA00022679"/>
    </source>
</evidence>
<feature type="transmembrane region" description="Helical" evidence="11">
    <location>
        <begin position="972"/>
        <end position="991"/>
    </location>
</feature>
<organism evidence="13 14">
    <name type="scientific">Eremothecium sinecaudum</name>
    <dbReference type="NCBI Taxonomy" id="45286"/>
    <lineage>
        <taxon>Eukaryota</taxon>
        <taxon>Fungi</taxon>
        <taxon>Dikarya</taxon>
        <taxon>Ascomycota</taxon>
        <taxon>Saccharomycotina</taxon>
        <taxon>Saccharomycetes</taxon>
        <taxon>Saccharomycetales</taxon>
        <taxon>Saccharomycetaceae</taxon>
        <taxon>Eremothecium</taxon>
    </lineage>
</organism>
<dbReference type="STRING" id="45286.A0A109V059"/>
<evidence type="ECO:0000313" key="14">
    <source>
        <dbReference type="Proteomes" id="UP000243052"/>
    </source>
</evidence>
<dbReference type="InterPro" id="IPR004835">
    <property type="entry name" value="Chitin_synth"/>
</dbReference>
<dbReference type="GO" id="GO:0005886">
    <property type="term" value="C:plasma membrane"/>
    <property type="evidence" value="ECO:0007669"/>
    <property type="project" value="UniProtKB-SubCell"/>
</dbReference>
<evidence type="ECO:0000256" key="8">
    <source>
        <dbReference type="ARBA" id="ARBA00023136"/>
    </source>
</evidence>
<evidence type="ECO:0000256" key="11">
    <source>
        <dbReference type="SAM" id="Phobius"/>
    </source>
</evidence>
<dbReference type="InterPro" id="IPR029044">
    <property type="entry name" value="Nucleotide-diphossugar_trans"/>
</dbReference>
<protein>
    <recommendedName>
        <fullName evidence="2">chitin synthase</fullName>
        <ecNumber evidence="2">2.4.1.16</ecNumber>
    </recommendedName>
</protein>
<feature type="transmembrane region" description="Helical" evidence="11">
    <location>
        <begin position="997"/>
        <end position="1015"/>
    </location>
</feature>
<evidence type="ECO:0000256" key="3">
    <source>
        <dbReference type="ARBA" id="ARBA00022475"/>
    </source>
</evidence>
<dbReference type="CDD" id="cd04190">
    <property type="entry name" value="Chitin_synth_C"/>
    <property type="match status" value="1"/>
</dbReference>
<dbReference type="EC" id="2.4.1.16" evidence="2"/>
<feature type="domain" description="Cytochrome b5 heme-binding" evidence="12">
    <location>
        <begin position="296"/>
        <end position="374"/>
    </location>
</feature>
<keyword evidence="9" id="KW-0325">Glycoprotein</keyword>
<comment type="subcellular location">
    <subcellularLocation>
        <location evidence="1">Cell membrane</location>
        <topology evidence="1">Multi-pass membrane protein</topology>
    </subcellularLocation>
</comment>
<evidence type="ECO:0000259" key="12">
    <source>
        <dbReference type="SMART" id="SM01117"/>
    </source>
</evidence>
<evidence type="ECO:0000256" key="6">
    <source>
        <dbReference type="ARBA" id="ARBA00022692"/>
    </source>
</evidence>
<dbReference type="EMBL" id="CP014247">
    <property type="protein sequence ID" value="AMD22063.1"/>
    <property type="molecule type" value="Genomic_DNA"/>
</dbReference>
<evidence type="ECO:0000256" key="1">
    <source>
        <dbReference type="ARBA" id="ARBA00004651"/>
    </source>
</evidence>
<evidence type="ECO:0000256" key="7">
    <source>
        <dbReference type="ARBA" id="ARBA00022989"/>
    </source>
</evidence>
<dbReference type="OrthoDB" id="370884at2759"/>
<reference evidence="13 14" key="1">
    <citation type="submission" date="2016-01" db="EMBL/GenBank/DDBJ databases">
        <title>Genome sequence of the yeast Holleya sinecauda.</title>
        <authorList>
            <person name="Dietrich F.S."/>
        </authorList>
    </citation>
    <scope>NUCLEOTIDE SEQUENCE [LARGE SCALE GENOMIC DNA]</scope>
    <source>
        <strain evidence="13 14">ATCC 58844</strain>
    </source>
</reference>
<dbReference type="Proteomes" id="UP000243052">
    <property type="component" value="Chromosome vii"/>
</dbReference>
<dbReference type="GO" id="GO:0030428">
    <property type="term" value="C:cell septum"/>
    <property type="evidence" value="ECO:0007669"/>
    <property type="project" value="TreeGrafter"/>
</dbReference>
<evidence type="ECO:0000256" key="2">
    <source>
        <dbReference type="ARBA" id="ARBA00012543"/>
    </source>
</evidence>
<gene>
    <name evidence="13" type="ORF">AW171_hschr74073</name>
</gene>
<dbReference type="GeneID" id="28725393"/>
<proteinExistence type="predicted"/>
<dbReference type="SUPFAM" id="SSF53448">
    <property type="entry name" value="Nucleotide-diphospho-sugar transferases"/>
    <property type="match status" value="1"/>
</dbReference>
<comment type="catalytic activity">
    <reaction evidence="10">
        <text>[(1-&gt;4)-N-acetyl-beta-D-glucosaminyl](n) + UDP-N-acetyl-alpha-D-glucosamine = [(1-&gt;4)-N-acetyl-beta-D-glucosaminyl](n+1) + UDP + H(+)</text>
        <dbReference type="Rhea" id="RHEA:16637"/>
        <dbReference type="Rhea" id="RHEA-COMP:9593"/>
        <dbReference type="Rhea" id="RHEA-COMP:9595"/>
        <dbReference type="ChEBI" id="CHEBI:15378"/>
        <dbReference type="ChEBI" id="CHEBI:17029"/>
        <dbReference type="ChEBI" id="CHEBI:57705"/>
        <dbReference type="ChEBI" id="CHEBI:58223"/>
        <dbReference type="EC" id="2.4.1.16"/>
    </reaction>
    <physiologicalReaction direction="left-to-right" evidence="10">
        <dbReference type="Rhea" id="RHEA:16638"/>
    </physiologicalReaction>
</comment>
<feature type="transmembrane region" description="Helical" evidence="11">
    <location>
        <begin position="101"/>
        <end position="123"/>
    </location>
</feature>
<dbReference type="GO" id="GO:0006031">
    <property type="term" value="P:chitin biosynthetic process"/>
    <property type="evidence" value="ECO:0007669"/>
    <property type="project" value="TreeGrafter"/>
</dbReference>
<keyword evidence="14" id="KW-1185">Reference proteome</keyword>
<feature type="transmembrane region" description="Helical" evidence="11">
    <location>
        <begin position="947"/>
        <end position="965"/>
    </location>
</feature>
<evidence type="ECO:0000256" key="9">
    <source>
        <dbReference type="ARBA" id="ARBA00023180"/>
    </source>
</evidence>
<keyword evidence="5" id="KW-0808">Transferase</keyword>
<dbReference type="RefSeq" id="XP_017989059.1">
    <property type="nucleotide sequence ID" value="XM_018133778.1"/>
</dbReference>
<keyword evidence="4" id="KW-0328">Glycosyltransferase</keyword>
<dbReference type="PANTHER" id="PTHR22914">
    <property type="entry name" value="CHITIN SYNTHASE"/>
    <property type="match status" value="1"/>
</dbReference>
<dbReference type="AlphaFoldDB" id="A0A109V059"/>
<dbReference type="Pfam" id="PF03142">
    <property type="entry name" value="Chitin_synth_2"/>
    <property type="match status" value="1"/>
</dbReference>